<dbReference type="SUPFAM" id="SSF49464">
    <property type="entry name" value="Carboxypeptidase regulatory domain-like"/>
    <property type="match status" value="1"/>
</dbReference>
<proteinExistence type="predicted"/>
<keyword evidence="1" id="KW-0472">Membrane</keyword>
<feature type="transmembrane region" description="Helical" evidence="1">
    <location>
        <begin position="12"/>
        <end position="29"/>
    </location>
</feature>
<protein>
    <submittedName>
        <fullName evidence="2">Carboxypeptidase-like regulatory domain-containing protein</fullName>
    </submittedName>
</protein>
<evidence type="ECO:0000256" key="1">
    <source>
        <dbReference type="SAM" id="Phobius"/>
    </source>
</evidence>
<dbReference type="RefSeq" id="WP_187560211.1">
    <property type="nucleotide sequence ID" value="NZ_JACGWS010000001.1"/>
</dbReference>
<keyword evidence="1" id="KW-0812">Transmembrane</keyword>
<dbReference type="Proteomes" id="UP000619238">
    <property type="component" value="Unassembled WGS sequence"/>
</dbReference>
<keyword evidence="1" id="KW-1133">Transmembrane helix</keyword>
<dbReference type="PROSITE" id="PS51257">
    <property type="entry name" value="PROKAR_LIPOPROTEIN"/>
    <property type="match status" value="1"/>
</dbReference>
<comment type="caution">
    <text evidence="2">The sequence shown here is derived from an EMBL/GenBank/DDBJ whole genome shotgun (WGS) entry which is preliminary data.</text>
</comment>
<accession>A0ABR7Q3N7</accession>
<name>A0ABR7Q3N7_9FLAO</name>
<dbReference type="InterPro" id="IPR008969">
    <property type="entry name" value="CarboxyPept-like_regulatory"/>
</dbReference>
<organism evidence="2 3">
    <name type="scientific">Kordia aestuariivivens</name>
    <dbReference type="NCBI Taxonomy" id="2759037"/>
    <lineage>
        <taxon>Bacteria</taxon>
        <taxon>Pseudomonadati</taxon>
        <taxon>Bacteroidota</taxon>
        <taxon>Flavobacteriia</taxon>
        <taxon>Flavobacteriales</taxon>
        <taxon>Flavobacteriaceae</taxon>
        <taxon>Kordia</taxon>
    </lineage>
</organism>
<keyword evidence="3" id="KW-1185">Reference proteome</keyword>
<dbReference type="EMBL" id="JACGWS010000001">
    <property type="protein sequence ID" value="MBC8753166.1"/>
    <property type="molecule type" value="Genomic_DNA"/>
</dbReference>
<evidence type="ECO:0000313" key="3">
    <source>
        <dbReference type="Proteomes" id="UP000619238"/>
    </source>
</evidence>
<sequence>MKTKFTGTQKLWYVAIFMIVACAFNPMYGQSDQKTSTEVAQKERIIKGLISDEQGPLPGVNITLKGTNIGVATNVKGEFTFPKALKNGDILLVSYLGYKTTEVKIKPETNFVKLVISEEIIEFMGSLNTNKRYKSKRKN</sequence>
<dbReference type="Pfam" id="PF13715">
    <property type="entry name" value="CarbopepD_reg_2"/>
    <property type="match status" value="1"/>
</dbReference>
<evidence type="ECO:0000313" key="2">
    <source>
        <dbReference type="EMBL" id="MBC8753166.1"/>
    </source>
</evidence>
<dbReference type="Gene3D" id="2.60.40.1120">
    <property type="entry name" value="Carboxypeptidase-like, regulatory domain"/>
    <property type="match status" value="1"/>
</dbReference>
<gene>
    <name evidence="2" type="ORF">H2O64_00690</name>
</gene>
<reference evidence="2 3" key="1">
    <citation type="submission" date="2020-07" db="EMBL/GenBank/DDBJ databases">
        <title>Description of Kordia aestuariivivens sp. nov., isolated from a tidal flat.</title>
        <authorList>
            <person name="Park S."/>
            <person name="Yoon J.-H."/>
        </authorList>
    </citation>
    <scope>NUCLEOTIDE SEQUENCE [LARGE SCALE GENOMIC DNA]</scope>
    <source>
        <strain evidence="2 3">YSTF-M3</strain>
    </source>
</reference>